<dbReference type="SFLD" id="SFLDS00029">
    <property type="entry name" value="Radical_SAM"/>
    <property type="match status" value="1"/>
</dbReference>
<evidence type="ECO:0000256" key="3">
    <source>
        <dbReference type="ARBA" id="ARBA00022617"/>
    </source>
</evidence>
<dbReference type="Pfam" id="PF06969">
    <property type="entry name" value="HemN_C"/>
    <property type="match status" value="1"/>
</dbReference>
<dbReference type="PROSITE" id="PS51918">
    <property type="entry name" value="RADICAL_SAM"/>
    <property type="match status" value="1"/>
</dbReference>
<keyword evidence="5 9" id="KW-0479">Metal-binding</keyword>
<dbReference type="AlphaFoldDB" id="A0A9D1S9K3"/>
<dbReference type="NCBIfam" id="TIGR00539">
    <property type="entry name" value="hemN_rel"/>
    <property type="match status" value="1"/>
</dbReference>
<dbReference type="EMBL" id="DVNH01000051">
    <property type="protein sequence ID" value="HIU52324.1"/>
    <property type="molecule type" value="Genomic_DNA"/>
</dbReference>
<keyword evidence="9" id="KW-0004">4Fe-4S</keyword>
<comment type="caution">
    <text evidence="11">The sequence shown here is derived from an EMBL/GenBank/DDBJ whole genome shotgun (WGS) entry which is preliminary data.</text>
</comment>
<evidence type="ECO:0000313" key="11">
    <source>
        <dbReference type="EMBL" id="HIU52324.1"/>
    </source>
</evidence>
<dbReference type="CDD" id="cd01335">
    <property type="entry name" value="Radical_SAM"/>
    <property type="match status" value="1"/>
</dbReference>
<name>A0A9D1S9K3_9FIRM</name>
<protein>
    <recommendedName>
        <fullName evidence="2 9">Heme chaperone HemW</fullName>
    </recommendedName>
</protein>
<gene>
    <name evidence="11" type="ORF">IAB70_06925</name>
</gene>
<keyword evidence="9" id="KW-0963">Cytoplasm</keyword>
<evidence type="ECO:0000256" key="8">
    <source>
        <dbReference type="ARBA" id="ARBA00023186"/>
    </source>
</evidence>
<dbReference type="GO" id="GO:0046872">
    <property type="term" value="F:metal ion binding"/>
    <property type="evidence" value="ECO:0007669"/>
    <property type="project" value="UniProtKB-UniRule"/>
</dbReference>
<evidence type="ECO:0000256" key="7">
    <source>
        <dbReference type="ARBA" id="ARBA00023014"/>
    </source>
</evidence>
<dbReference type="InterPro" id="IPR034505">
    <property type="entry name" value="Coproporphyrinogen-III_oxidase"/>
</dbReference>
<evidence type="ECO:0000256" key="1">
    <source>
        <dbReference type="ARBA" id="ARBA00006100"/>
    </source>
</evidence>
<comment type="subcellular location">
    <subcellularLocation>
        <location evidence="9">Cytoplasm</location>
    </subcellularLocation>
</comment>
<dbReference type="GO" id="GO:0051539">
    <property type="term" value="F:4 iron, 4 sulfur cluster binding"/>
    <property type="evidence" value="ECO:0007669"/>
    <property type="project" value="UniProtKB-UniRule"/>
</dbReference>
<comment type="similarity">
    <text evidence="1">Belongs to the anaerobic coproporphyrinogen-III oxidase family. HemW subfamily.</text>
</comment>
<dbReference type="Gene3D" id="3.20.20.70">
    <property type="entry name" value="Aldolase class I"/>
    <property type="match status" value="1"/>
</dbReference>
<dbReference type="GO" id="GO:0005737">
    <property type="term" value="C:cytoplasm"/>
    <property type="evidence" value="ECO:0007669"/>
    <property type="project" value="UniProtKB-SubCell"/>
</dbReference>
<evidence type="ECO:0000256" key="2">
    <source>
        <dbReference type="ARBA" id="ARBA00017228"/>
    </source>
</evidence>
<evidence type="ECO:0000313" key="12">
    <source>
        <dbReference type="Proteomes" id="UP000824093"/>
    </source>
</evidence>
<evidence type="ECO:0000256" key="4">
    <source>
        <dbReference type="ARBA" id="ARBA00022691"/>
    </source>
</evidence>
<dbReference type="SFLD" id="SFLDG01082">
    <property type="entry name" value="B12-binding_domain_containing"/>
    <property type="match status" value="1"/>
</dbReference>
<sequence length="384" mass="45803">MKELGIYIHIPFCKQKCKYCDFISYSNKEEKIKEYIKALQKEIQIKLKKYQKEYLVDTIYLGGGTPSYIEPEKIEDIIKTVKNIIQMKENVEITIEVNPGTVTKRKLEIYKNVGINRLSIGLQTTNHERLKQIGRIHTYEMFLETYQMAKEVGFTNINVDLMIGLPKQRLKEIETDLENILLLQPNHISIYSLIVEEGTVLEKELREGKLILPEEDLEREMYWKVKEILEKNEYEHYEISNFAKKGYQSKHNWNCWNQKEYLGFGIAAHSYMNNIRYSNIDNLQEYIEQMQYAEKIEDLKKIEQIQEVQNKEEKQKEYMLLGLRKLKGISIQEFKKIFLENPIYLYRKELDKLVKEELIEVDLDSIRLSNRGLDLANLVWEEFI</sequence>
<dbReference type="InterPro" id="IPR006638">
    <property type="entry name" value="Elp3/MiaA/NifB-like_rSAM"/>
</dbReference>
<keyword evidence="3 9" id="KW-0349">Heme</keyword>
<proteinExistence type="inferred from homology"/>
<dbReference type="GO" id="GO:0006779">
    <property type="term" value="P:porphyrin-containing compound biosynthetic process"/>
    <property type="evidence" value="ECO:0007669"/>
    <property type="project" value="InterPro"/>
</dbReference>
<accession>A0A9D1S9K3</accession>
<evidence type="ECO:0000256" key="9">
    <source>
        <dbReference type="RuleBase" id="RU364116"/>
    </source>
</evidence>
<dbReference type="PANTHER" id="PTHR13932">
    <property type="entry name" value="COPROPORPHYRINIGEN III OXIDASE"/>
    <property type="match status" value="1"/>
</dbReference>
<keyword evidence="8 9" id="KW-0143">Chaperone</keyword>
<dbReference type="InterPro" id="IPR007197">
    <property type="entry name" value="rSAM"/>
</dbReference>
<dbReference type="SFLD" id="SFLDG01065">
    <property type="entry name" value="anaerobic_coproporphyrinogen-I"/>
    <property type="match status" value="1"/>
</dbReference>
<keyword evidence="6 9" id="KW-0408">Iron</keyword>
<evidence type="ECO:0000256" key="5">
    <source>
        <dbReference type="ARBA" id="ARBA00022723"/>
    </source>
</evidence>
<dbReference type="SFLD" id="SFLDF00288">
    <property type="entry name" value="HemN-like__clustered_with_nucl"/>
    <property type="match status" value="1"/>
</dbReference>
<feature type="domain" description="Radical SAM core" evidence="10">
    <location>
        <begin position="1"/>
        <end position="235"/>
    </location>
</feature>
<dbReference type="SUPFAM" id="SSF102114">
    <property type="entry name" value="Radical SAM enzymes"/>
    <property type="match status" value="1"/>
</dbReference>
<reference evidence="11" key="1">
    <citation type="submission" date="2020-10" db="EMBL/GenBank/DDBJ databases">
        <authorList>
            <person name="Gilroy R."/>
        </authorList>
    </citation>
    <scope>NUCLEOTIDE SEQUENCE</scope>
    <source>
        <strain evidence="11">CHK195-15760</strain>
    </source>
</reference>
<dbReference type="InterPro" id="IPR010723">
    <property type="entry name" value="HemN_C"/>
</dbReference>
<dbReference type="Proteomes" id="UP000824093">
    <property type="component" value="Unassembled WGS sequence"/>
</dbReference>
<comment type="function">
    <text evidence="9">Probably acts as a heme chaperone, transferring heme to an unknown acceptor. Binds one molecule of heme per monomer, possibly covalently. Binds 1 [4Fe-4S] cluster. The cluster is coordinated with 3 cysteines and an exchangeable S-adenosyl-L-methionine.</text>
</comment>
<dbReference type="PANTHER" id="PTHR13932:SF5">
    <property type="entry name" value="RADICAL S-ADENOSYL METHIONINE DOMAIN-CONTAINING PROTEIN 1, MITOCHONDRIAL"/>
    <property type="match status" value="1"/>
</dbReference>
<dbReference type="Pfam" id="PF04055">
    <property type="entry name" value="Radical_SAM"/>
    <property type="match status" value="1"/>
</dbReference>
<dbReference type="GO" id="GO:0004109">
    <property type="term" value="F:coproporphyrinogen oxidase activity"/>
    <property type="evidence" value="ECO:0007669"/>
    <property type="project" value="InterPro"/>
</dbReference>
<keyword evidence="4 9" id="KW-0949">S-adenosyl-L-methionine</keyword>
<evidence type="ECO:0000259" key="10">
    <source>
        <dbReference type="PROSITE" id="PS51918"/>
    </source>
</evidence>
<dbReference type="SMART" id="SM00729">
    <property type="entry name" value="Elp3"/>
    <property type="match status" value="1"/>
</dbReference>
<organism evidence="11 12">
    <name type="scientific">Candidatus Merdicola faecigallinarum</name>
    <dbReference type="NCBI Taxonomy" id="2840862"/>
    <lineage>
        <taxon>Bacteria</taxon>
        <taxon>Bacillati</taxon>
        <taxon>Bacillota</taxon>
        <taxon>Clostridia</taxon>
        <taxon>Candidatus Merdicola</taxon>
    </lineage>
</organism>
<dbReference type="InterPro" id="IPR004559">
    <property type="entry name" value="HemW-like"/>
</dbReference>
<dbReference type="InterPro" id="IPR013785">
    <property type="entry name" value="Aldolase_TIM"/>
</dbReference>
<dbReference type="SFLD" id="SFLDF00562">
    <property type="entry name" value="HemN-like__clustered_with_heat"/>
    <property type="match status" value="1"/>
</dbReference>
<reference evidence="11" key="2">
    <citation type="journal article" date="2021" name="PeerJ">
        <title>Extensive microbial diversity within the chicken gut microbiome revealed by metagenomics and culture.</title>
        <authorList>
            <person name="Gilroy R."/>
            <person name="Ravi A."/>
            <person name="Getino M."/>
            <person name="Pursley I."/>
            <person name="Horton D.L."/>
            <person name="Alikhan N.F."/>
            <person name="Baker D."/>
            <person name="Gharbi K."/>
            <person name="Hall N."/>
            <person name="Watson M."/>
            <person name="Adriaenssens E.M."/>
            <person name="Foster-Nyarko E."/>
            <person name="Jarju S."/>
            <person name="Secka A."/>
            <person name="Antonio M."/>
            <person name="Oren A."/>
            <person name="Chaudhuri R.R."/>
            <person name="La Ragione R."/>
            <person name="Hildebrand F."/>
            <person name="Pallen M.J."/>
        </authorList>
    </citation>
    <scope>NUCLEOTIDE SEQUENCE</scope>
    <source>
        <strain evidence="11">CHK195-15760</strain>
    </source>
</reference>
<keyword evidence="7 9" id="KW-0411">Iron-sulfur</keyword>
<dbReference type="InterPro" id="IPR058240">
    <property type="entry name" value="rSAM_sf"/>
</dbReference>
<evidence type="ECO:0000256" key="6">
    <source>
        <dbReference type="ARBA" id="ARBA00023004"/>
    </source>
</evidence>